<dbReference type="OrthoDB" id="683764at2759"/>
<sequence length="508" mass="53046">MVGPVANQNPCAGCFAFAVSHAIEALFAILDGRSARGGSGVRLSEMQAILCDPDAPGRCSGGWVGQVYRYATKTGLVSRDWWNSVQGSPYVEQQTCPTTQLEKQAALLASSSTPQASRQRGGRIAGWETVTVSEDAMVKAVSNQPVVALVHASPDWSSYGGSASTSPEDQVVYDGDCSSDSDAANHAVLIVGYTDSYWIVKNSWGPEWGYGGYMLLRRGVNKCGLANMVTYPVVDSVSSDRRGELLRQGFCRAVGKVELRDPGAGAGPSGAVNSTTTLRGLATQYGVALDEMIRVNSHIQAGPDDPLEPFLNYFVPPCTRDVPPQPVPRASCGTTYQVNAASAPVNASGGGAAAASNSSRRMMASAAAGSSGGGGGWHDGVSSDEEYGSFVLNGFELPGGSAAQQQHLAVRRAAEEEAAQVRMVRRRLARSGARRRAAMEARGWEAYELERPAAAAVAVEQEQQGGGMRSLLADSAPPPEEGAAPPTAMDGVQDGNGGGRSAQVALQT</sequence>
<comment type="caution">
    <text evidence="4">The sequence shown here is derived from an EMBL/GenBank/DDBJ whole genome shotgun (WGS) entry which is preliminary data.</text>
</comment>
<dbReference type="InterPro" id="IPR000668">
    <property type="entry name" value="Peptidase_C1A_C"/>
</dbReference>
<comment type="similarity">
    <text evidence="1">Belongs to the peptidase C1 family.</text>
</comment>
<dbReference type="Proteomes" id="UP000650467">
    <property type="component" value="Unassembled WGS sequence"/>
</dbReference>
<dbReference type="InterPro" id="IPR025661">
    <property type="entry name" value="Pept_asp_AS"/>
</dbReference>
<reference evidence="4" key="1">
    <citation type="journal article" date="2020" name="bioRxiv">
        <title>Comparative genomics of Chlamydomonas.</title>
        <authorList>
            <person name="Craig R.J."/>
            <person name="Hasan A.R."/>
            <person name="Ness R.W."/>
            <person name="Keightley P.D."/>
        </authorList>
    </citation>
    <scope>NUCLEOTIDE SEQUENCE</scope>
    <source>
        <strain evidence="4">SAG 7.73</strain>
    </source>
</reference>
<feature type="region of interest" description="Disordered" evidence="2">
    <location>
        <begin position="460"/>
        <end position="508"/>
    </location>
</feature>
<evidence type="ECO:0000313" key="5">
    <source>
        <dbReference type="Proteomes" id="UP000650467"/>
    </source>
</evidence>
<gene>
    <name evidence="4" type="ORF">HXX76_003186</name>
</gene>
<dbReference type="PROSITE" id="PS00640">
    <property type="entry name" value="THIOL_PROTEASE_ASN"/>
    <property type="match status" value="1"/>
</dbReference>
<dbReference type="InterPro" id="IPR039417">
    <property type="entry name" value="Peptidase_C1A_papain-like"/>
</dbReference>
<dbReference type="InterPro" id="IPR038765">
    <property type="entry name" value="Papain-like_cys_pep_sf"/>
</dbReference>
<dbReference type="SMART" id="SM00645">
    <property type="entry name" value="Pept_C1"/>
    <property type="match status" value="1"/>
</dbReference>
<dbReference type="GO" id="GO:0008234">
    <property type="term" value="F:cysteine-type peptidase activity"/>
    <property type="evidence" value="ECO:0007669"/>
    <property type="project" value="InterPro"/>
</dbReference>
<dbReference type="AlphaFoldDB" id="A0A835W6T3"/>
<dbReference type="Pfam" id="PF00112">
    <property type="entry name" value="Peptidase_C1"/>
    <property type="match status" value="1"/>
</dbReference>
<feature type="domain" description="Peptidase C1A papain C-terminal" evidence="3">
    <location>
        <begin position="1"/>
        <end position="233"/>
    </location>
</feature>
<name>A0A835W6T3_CHLIN</name>
<accession>A0A835W6T3</accession>
<dbReference type="InterPro" id="IPR013128">
    <property type="entry name" value="Peptidase_C1A"/>
</dbReference>
<organism evidence="4 5">
    <name type="scientific">Chlamydomonas incerta</name>
    <dbReference type="NCBI Taxonomy" id="51695"/>
    <lineage>
        <taxon>Eukaryota</taxon>
        <taxon>Viridiplantae</taxon>
        <taxon>Chlorophyta</taxon>
        <taxon>core chlorophytes</taxon>
        <taxon>Chlorophyceae</taxon>
        <taxon>CS clade</taxon>
        <taxon>Chlamydomonadales</taxon>
        <taxon>Chlamydomonadaceae</taxon>
        <taxon>Chlamydomonas</taxon>
    </lineage>
</organism>
<evidence type="ECO:0000313" key="4">
    <source>
        <dbReference type="EMBL" id="KAG2441565.1"/>
    </source>
</evidence>
<protein>
    <recommendedName>
        <fullName evidence="3">Peptidase C1A papain C-terminal domain-containing protein</fullName>
    </recommendedName>
</protein>
<dbReference type="Gene3D" id="3.90.70.10">
    <property type="entry name" value="Cysteine proteinases"/>
    <property type="match status" value="1"/>
</dbReference>
<dbReference type="CDD" id="cd02248">
    <property type="entry name" value="Peptidase_C1A"/>
    <property type="match status" value="1"/>
</dbReference>
<proteinExistence type="inferred from homology"/>
<evidence type="ECO:0000259" key="3">
    <source>
        <dbReference type="SMART" id="SM00645"/>
    </source>
</evidence>
<evidence type="ECO:0000256" key="1">
    <source>
        <dbReference type="ARBA" id="ARBA00008455"/>
    </source>
</evidence>
<dbReference type="PANTHER" id="PTHR12411">
    <property type="entry name" value="CYSTEINE PROTEASE FAMILY C1-RELATED"/>
    <property type="match status" value="1"/>
</dbReference>
<dbReference type="EMBL" id="JAEHOC010000005">
    <property type="protein sequence ID" value="KAG2441565.1"/>
    <property type="molecule type" value="Genomic_DNA"/>
</dbReference>
<keyword evidence="5" id="KW-1185">Reference proteome</keyword>
<dbReference type="SUPFAM" id="SSF54001">
    <property type="entry name" value="Cysteine proteinases"/>
    <property type="match status" value="1"/>
</dbReference>
<dbReference type="GO" id="GO:0006508">
    <property type="term" value="P:proteolysis"/>
    <property type="evidence" value="ECO:0007669"/>
    <property type="project" value="InterPro"/>
</dbReference>
<evidence type="ECO:0000256" key="2">
    <source>
        <dbReference type="SAM" id="MobiDB-lite"/>
    </source>
</evidence>